<protein>
    <recommendedName>
        <fullName evidence="2">DUF1918 domain-containing protein</fullName>
    </recommendedName>
</protein>
<dbReference type="Proteomes" id="UP000317046">
    <property type="component" value="Unassembled WGS sequence"/>
</dbReference>
<dbReference type="Pfam" id="PF08940">
    <property type="entry name" value="DUF1918"/>
    <property type="match status" value="1"/>
</dbReference>
<evidence type="ECO:0000256" key="1">
    <source>
        <dbReference type="SAM" id="MobiDB-lite"/>
    </source>
</evidence>
<feature type="compositionally biased region" description="Basic and acidic residues" evidence="1">
    <location>
        <begin position="56"/>
        <end position="67"/>
    </location>
</feature>
<dbReference type="EMBL" id="BJLR01000017">
    <property type="protein sequence ID" value="GEA88058.1"/>
    <property type="molecule type" value="Genomic_DNA"/>
</dbReference>
<gene>
    <name evidence="3" type="ORF">CCE01nite_20070</name>
</gene>
<evidence type="ECO:0000313" key="3">
    <source>
        <dbReference type="EMBL" id="GEA88058.1"/>
    </source>
</evidence>
<evidence type="ECO:0000259" key="2">
    <source>
        <dbReference type="Pfam" id="PF08940"/>
    </source>
</evidence>
<dbReference type="AlphaFoldDB" id="A0A4Y3KZ11"/>
<accession>A0A4Y3KZ11</accession>
<reference evidence="3" key="1">
    <citation type="submission" date="2019-06" db="EMBL/GenBank/DDBJ databases">
        <title>Whole genome shotgun sequence of Cellulomonas cellasea NBRC 3753.</title>
        <authorList>
            <person name="Hosoyama A."/>
            <person name="Uohara A."/>
            <person name="Ohji S."/>
            <person name="Ichikawa N."/>
        </authorList>
    </citation>
    <scope>NUCLEOTIDE SEQUENCE [LARGE SCALE GENOMIC DNA]</scope>
    <source>
        <strain evidence="3">NBRC 3753</strain>
    </source>
</reference>
<name>A0A4Y3KZ11_9CELL</name>
<dbReference type="Gene3D" id="2.30.30.440">
    <property type="entry name" value="Domain of unknown function DUF1918"/>
    <property type="match status" value="1"/>
</dbReference>
<keyword evidence="4" id="KW-1185">Reference proteome</keyword>
<feature type="region of interest" description="Disordered" evidence="1">
    <location>
        <begin position="48"/>
        <end position="67"/>
    </location>
</feature>
<dbReference type="SUPFAM" id="SSF50118">
    <property type="entry name" value="Cell growth inhibitor/plasmid maintenance toxic component"/>
    <property type="match status" value="1"/>
</dbReference>
<dbReference type="InterPro" id="IPR015035">
    <property type="entry name" value="DUF1918"/>
</dbReference>
<feature type="domain" description="DUF1918" evidence="2">
    <location>
        <begin position="1"/>
        <end position="58"/>
    </location>
</feature>
<comment type="caution">
    <text evidence="3">The sequence shown here is derived from an EMBL/GenBank/DDBJ whole genome shotgun (WGS) entry which is preliminary data.</text>
</comment>
<proteinExistence type="predicted"/>
<evidence type="ECO:0000313" key="4">
    <source>
        <dbReference type="Proteomes" id="UP000317046"/>
    </source>
</evidence>
<sequence length="67" mass="7128">MRAAVGDLIVSRPAVVGGHVREGVVVELRHPDGQPPFVVEWSDTGERTLVFPGPDTKVERHAEGSGA</sequence>
<organism evidence="3 4">
    <name type="scientific">Cellulomonas cellasea</name>
    <dbReference type="NCBI Taxonomy" id="43670"/>
    <lineage>
        <taxon>Bacteria</taxon>
        <taxon>Bacillati</taxon>
        <taxon>Actinomycetota</taxon>
        <taxon>Actinomycetes</taxon>
        <taxon>Micrococcales</taxon>
        <taxon>Cellulomonadaceae</taxon>
        <taxon>Cellulomonas</taxon>
    </lineage>
</organism>
<dbReference type="RefSeq" id="WP_141372272.1">
    <property type="nucleotide sequence ID" value="NZ_BJLR01000017.1"/>
</dbReference>